<dbReference type="InterPro" id="IPR001296">
    <property type="entry name" value="Glyco_trans_1"/>
</dbReference>
<dbReference type="KEGG" id="tig:THII_3123"/>
<dbReference type="PANTHER" id="PTHR45947:SF3">
    <property type="entry name" value="SULFOQUINOVOSYL TRANSFERASE SQD2"/>
    <property type="match status" value="1"/>
</dbReference>
<organism evidence="3 4">
    <name type="scientific">Thioploca ingrica</name>
    <dbReference type="NCBI Taxonomy" id="40754"/>
    <lineage>
        <taxon>Bacteria</taxon>
        <taxon>Pseudomonadati</taxon>
        <taxon>Pseudomonadota</taxon>
        <taxon>Gammaproteobacteria</taxon>
        <taxon>Thiotrichales</taxon>
        <taxon>Thiotrichaceae</taxon>
        <taxon>Thioploca</taxon>
    </lineage>
</organism>
<dbReference type="EMBL" id="AP014633">
    <property type="protein sequence ID" value="BAP57420.1"/>
    <property type="molecule type" value="Genomic_DNA"/>
</dbReference>
<evidence type="ECO:0000313" key="3">
    <source>
        <dbReference type="EMBL" id="BAP57420.1"/>
    </source>
</evidence>
<dbReference type="GO" id="GO:0016758">
    <property type="term" value="F:hexosyltransferase activity"/>
    <property type="evidence" value="ECO:0007669"/>
    <property type="project" value="TreeGrafter"/>
</dbReference>
<gene>
    <name evidence="3" type="ORF">THII_3123</name>
</gene>
<proteinExistence type="predicted"/>
<dbReference type="CDD" id="cd03794">
    <property type="entry name" value="GT4_WbuB-like"/>
    <property type="match status" value="1"/>
</dbReference>
<dbReference type="Pfam" id="PF00534">
    <property type="entry name" value="Glycos_transf_1"/>
    <property type="match status" value="1"/>
</dbReference>
<dbReference type="Gene3D" id="3.40.50.2000">
    <property type="entry name" value="Glycogen Phosphorylase B"/>
    <property type="match status" value="2"/>
</dbReference>
<reference evidence="3 4" key="1">
    <citation type="journal article" date="2014" name="ISME J.">
        <title>Ecophysiology of Thioploca ingrica as revealed by the complete genome sequence supplemented with proteomic evidence.</title>
        <authorList>
            <person name="Kojima H."/>
            <person name="Ogura Y."/>
            <person name="Yamamoto N."/>
            <person name="Togashi T."/>
            <person name="Mori H."/>
            <person name="Watanabe T."/>
            <person name="Nemoto F."/>
            <person name="Kurokawa K."/>
            <person name="Hayashi T."/>
            <person name="Fukui M."/>
        </authorList>
    </citation>
    <scope>NUCLEOTIDE SEQUENCE [LARGE SCALE GENOMIC DNA]</scope>
</reference>
<name>A0A090APJ2_9GAMM</name>
<dbReference type="HOGENOM" id="CLU_009583_11_2_6"/>
<accession>A0A090APJ2</accession>
<feature type="domain" description="Glycosyltransferase subfamily 4-like N-terminal" evidence="2">
    <location>
        <begin position="17"/>
        <end position="200"/>
    </location>
</feature>
<protein>
    <submittedName>
        <fullName evidence="3">Group 1 glycosyl transferase</fullName>
    </submittedName>
</protein>
<dbReference type="InterPro" id="IPR050194">
    <property type="entry name" value="Glycosyltransferase_grp1"/>
</dbReference>
<dbReference type="Proteomes" id="UP000031623">
    <property type="component" value="Chromosome"/>
</dbReference>
<dbReference type="STRING" id="40754.THII_3123"/>
<evidence type="ECO:0000259" key="1">
    <source>
        <dbReference type="Pfam" id="PF00534"/>
    </source>
</evidence>
<dbReference type="InterPro" id="IPR028098">
    <property type="entry name" value="Glyco_trans_4-like_N"/>
</dbReference>
<dbReference type="AlphaFoldDB" id="A0A090APJ2"/>
<sequence length="412" mass="46226">MHFLVLTQYFPPETGAPQIRLAAMIRELLHLGHTVEVVTALPNYPEGQIFPNYRGYFYQQEDWEGVRVHRVWLYAATGAGIKRLLNYFSFTLTAWWGLRQVQRPDYLFVESPPLFLGITGYLAAKRWQIPFIFNIADLWPDTVRGLGLMRAGWALRQAEKLESWLYQQADYITVVTESVRQILIKNKQVSANKVLLLPNGVDTQLFKPQAVDKVWQASLGLPHDRHLLLYAGTHGYAHGMEVILQAAQLLKATPVLFLLVGGGSDKDRIQQLSEQMQLQNVLFWTSKSPELIARLYSLSLAGISTFRDSPWLACTRAAKTLPILACGKPVLLCGAGEGAQLITEANAGIVISPGDYLGLAQAIQQLLNDPTYAEQLGRQGRNYAEKHLQWSIVVADWLRQLQSTTISSSQGN</sequence>
<dbReference type="Pfam" id="PF13579">
    <property type="entry name" value="Glyco_trans_4_4"/>
    <property type="match status" value="1"/>
</dbReference>
<dbReference type="OrthoDB" id="9787293at2"/>
<keyword evidence="3" id="KW-0808">Transferase</keyword>
<dbReference type="PANTHER" id="PTHR45947">
    <property type="entry name" value="SULFOQUINOVOSYL TRANSFERASE SQD2"/>
    <property type="match status" value="1"/>
</dbReference>
<feature type="domain" description="Glycosyl transferase family 1" evidence="1">
    <location>
        <begin position="215"/>
        <end position="382"/>
    </location>
</feature>
<evidence type="ECO:0000313" key="4">
    <source>
        <dbReference type="Proteomes" id="UP000031623"/>
    </source>
</evidence>
<keyword evidence="4" id="KW-1185">Reference proteome</keyword>
<evidence type="ECO:0000259" key="2">
    <source>
        <dbReference type="Pfam" id="PF13579"/>
    </source>
</evidence>
<dbReference type="SUPFAM" id="SSF53756">
    <property type="entry name" value="UDP-Glycosyltransferase/glycogen phosphorylase"/>
    <property type="match status" value="1"/>
</dbReference>